<dbReference type="GO" id="GO:0019005">
    <property type="term" value="C:SCF ubiquitin ligase complex"/>
    <property type="evidence" value="ECO:0007669"/>
    <property type="project" value="TreeGrafter"/>
</dbReference>
<dbReference type="Proteomes" id="UP000002316">
    <property type="component" value="Chromosome 7"/>
</dbReference>
<dbReference type="VEuPathDB" id="TriTrypDB:Tbg972.7.8460"/>
<dbReference type="GeneID" id="23863184"/>
<accession>C9ZUA8</accession>
<sequence length="743" mass="82502">MNYISMGQRMAQRIRIDQSHRHHAITSNHLVDLRNETHNHALSAQCYTRLYCPKSLGVQLHFFRNPSFLTSLKSSFPPFYTIHTLSLTKNTKGKGGGAMVKRLGSEGGEQMVTNEDVEKLRKEVAELRNHVHMVAAEHEKLREEYDEYRRRPVTWKAVINCDKNAPLECDDPADVIVVDDPGFNLKELSSLKGDVGELRLRRYCGRLDLELLSNQGLYLLEIGPGAVANMSCIGKFPCLQTLILHGTRLDNEWEKGVESLEKLREIVMKNISMLQDAKFLGNALFLDSITIENCPNMNAFTDTLTWPILRRLVITGTSLIVGNGLVEYFHDCVSLKVLRLGDCSAVHSKISLKNCKKLVELCLDNVGVRSTFEWGTELPLLRVLRLTNSSVTDADVKALSAFTTLEEVILSGNKEIVDISPLTNLRSLKVLDLSLCSRARIVGPVDCAPPLEKLLLRATAVTDECVGKLYSTSLSEVDLRFCSTLSKKTSKDIASLRNLRRLFLDDSPEVVFPGRRSPLETLGLCSGSASTTTLETICESATNLTCLQLWYCGGELNVSKLASPKKLRELYICGLRSVSEFAAIASLPELSKLILEGPFVGNKEIEDLSRCEALRSLCVRNAKHLTHVDPVFAIKTLEELSLSDCELLEKISADKSAIRSCVLRLCAIPIAAEGLKKLASQKAIGKLLLERCGSIRLDDIIGVPCTLTDCKEIVCDHMPIPPKIHTVRTPVVVLESAKSRHGW</sequence>
<dbReference type="FunFam" id="3.80.10.10:FF:002300">
    <property type="entry name" value="Leucine-rich repeat protein (LRRP), putative"/>
    <property type="match status" value="1"/>
</dbReference>
<dbReference type="InterPro" id="IPR032675">
    <property type="entry name" value="LRR_dom_sf"/>
</dbReference>
<dbReference type="AlphaFoldDB" id="C9ZUA8"/>
<dbReference type="FunFam" id="3.80.10.10:FF:002325">
    <property type="entry name" value="Leucine-rich repeat protein (LRRP), putative"/>
    <property type="match status" value="1"/>
</dbReference>
<dbReference type="SUPFAM" id="SSF52047">
    <property type="entry name" value="RNI-like"/>
    <property type="match status" value="1"/>
</dbReference>
<organism evidence="2 3">
    <name type="scientific">Trypanosoma brucei gambiense (strain MHOM/CI/86/DAL972)</name>
    <dbReference type="NCBI Taxonomy" id="679716"/>
    <lineage>
        <taxon>Eukaryota</taxon>
        <taxon>Discoba</taxon>
        <taxon>Euglenozoa</taxon>
        <taxon>Kinetoplastea</taxon>
        <taxon>Metakinetoplastina</taxon>
        <taxon>Trypanosomatida</taxon>
        <taxon>Trypanosomatidae</taxon>
        <taxon>Trypanosoma</taxon>
    </lineage>
</organism>
<name>C9ZUA8_TRYB9</name>
<protein>
    <submittedName>
        <fullName evidence="2">Leucine-rich repeat protein (LRRP), putative</fullName>
    </submittedName>
</protein>
<feature type="coiled-coil region" evidence="1">
    <location>
        <begin position="110"/>
        <end position="151"/>
    </location>
</feature>
<dbReference type="SUPFAM" id="SSF52058">
    <property type="entry name" value="L domain-like"/>
    <property type="match status" value="1"/>
</dbReference>
<reference evidence="3" key="1">
    <citation type="journal article" date="2010" name="PLoS Negl. Trop. Dis.">
        <title>The genome sequence of Trypanosoma brucei gambiense, causative agent of chronic human african trypanosomiasis.</title>
        <authorList>
            <person name="Jackson A.P."/>
            <person name="Sanders M."/>
            <person name="Berry A."/>
            <person name="McQuillan J."/>
            <person name="Aslett M.A."/>
            <person name="Quail M.A."/>
            <person name="Chukualim B."/>
            <person name="Capewell P."/>
            <person name="MacLeod A."/>
            <person name="Melville S.E."/>
            <person name="Gibson W."/>
            <person name="Barry J.D."/>
            <person name="Berriman M."/>
            <person name="Hertz-Fowler C."/>
        </authorList>
    </citation>
    <scope>NUCLEOTIDE SEQUENCE [LARGE SCALE GENOMIC DNA]</scope>
    <source>
        <strain evidence="3">MHOM/CI/86/DAL972</strain>
    </source>
</reference>
<gene>
    <name evidence="2" type="ORF">TbgDal_VII8460</name>
</gene>
<evidence type="ECO:0000313" key="3">
    <source>
        <dbReference type="Proteomes" id="UP000002316"/>
    </source>
</evidence>
<dbReference type="Gene3D" id="3.80.10.10">
    <property type="entry name" value="Ribonuclease Inhibitor"/>
    <property type="match status" value="2"/>
</dbReference>
<dbReference type="RefSeq" id="XP_011775273.1">
    <property type="nucleotide sequence ID" value="XM_011776971.1"/>
</dbReference>
<proteinExistence type="predicted"/>
<dbReference type="PANTHER" id="PTHR13318">
    <property type="entry name" value="PARTNER OF PAIRED, ISOFORM B-RELATED"/>
    <property type="match status" value="1"/>
</dbReference>
<dbReference type="OrthoDB" id="272372at2759"/>
<dbReference type="EMBL" id="FN554970">
    <property type="protein sequence ID" value="CBH12995.1"/>
    <property type="molecule type" value="Genomic_DNA"/>
</dbReference>
<evidence type="ECO:0000313" key="2">
    <source>
        <dbReference type="EMBL" id="CBH12995.1"/>
    </source>
</evidence>
<dbReference type="GO" id="GO:0031146">
    <property type="term" value="P:SCF-dependent proteasomal ubiquitin-dependent protein catabolic process"/>
    <property type="evidence" value="ECO:0007669"/>
    <property type="project" value="TreeGrafter"/>
</dbReference>
<dbReference type="KEGG" id="tbg:TbgDal_VII8460"/>
<evidence type="ECO:0000256" key="1">
    <source>
        <dbReference type="SAM" id="Coils"/>
    </source>
</evidence>
<keyword evidence="1" id="KW-0175">Coiled coil</keyword>